<reference evidence="1 2" key="1">
    <citation type="submission" date="2020-04" db="EMBL/GenBank/DDBJ databases">
        <title>Genome sequencing of novel species.</title>
        <authorList>
            <person name="Heo J."/>
            <person name="Kim S.-J."/>
            <person name="Kim J.-S."/>
            <person name="Hong S.-B."/>
            <person name="Kwon S.-W."/>
        </authorList>
    </citation>
    <scope>NUCLEOTIDE SEQUENCE [LARGE SCALE GENOMIC DNA]</scope>
    <source>
        <strain evidence="1 2">GN2-R2</strain>
    </source>
</reference>
<name>A0A7Z2ZW72_9BURK</name>
<sequence>MNAFLRHYETVRQILQLPVADLRFEAHIEPHDIPSTYRNFTRRHPRYKLIRNKTMGAALIDLKHFANTPAYLDAIQGKNQGAWHARRARSRGYVCTEIERNEHVDGIHAINTALDSRQGRPMDRHYLEKTTRFERQPHFSYYGVLDGKGRLVAYANVGHYGNFDAFSQLMGLRNNDGIMHLLVVDIVSRLIERNDVRYLMYDTFFGAQPGLQQFKRIVGFQPYRAKYSLQ</sequence>
<protein>
    <submittedName>
        <fullName evidence="1">Uncharacterized protein</fullName>
    </submittedName>
</protein>
<dbReference type="Proteomes" id="UP000502415">
    <property type="component" value="Chromosome"/>
</dbReference>
<accession>A0A7Z2ZW72</accession>
<organism evidence="1 2">
    <name type="scientific">Massilia forsythiae</name>
    <dbReference type="NCBI Taxonomy" id="2728020"/>
    <lineage>
        <taxon>Bacteria</taxon>
        <taxon>Pseudomonadati</taxon>
        <taxon>Pseudomonadota</taxon>
        <taxon>Betaproteobacteria</taxon>
        <taxon>Burkholderiales</taxon>
        <taxon>Oxalobacteraceae</taxon>
        <taxon>Telluria group</taxon>
        <taxon>Massilia</taxon>
    </lineage>
</organism>
<dbReference type="KEGG" id="mfy:HH212_25130"/>
<evidence type="ECO:0000313" key="2">
    <source>
        <dbReference type="Proteomes" id="UP000502415"/>
    </source>
</evidence>
<dbReference type="EMBL" id="CP051685">
    <property type="protein sequence ID" value="QJE02877.1"/>
    <property type="molecule type" value="Genomic_DNA"/>
</dbReference>
<keyword evidence="2" id="KW-1185">Reference proteome</keyword>
<dbReference type="RefSeq" id="WP_170204958.1">
    <property type="nucleotide sequence ID" value="NZ_CP051685.1"/>
</dbReference>
<dbReference type="AlphaFoldDB" id="A0A7Z2ZW72"/>
<evidence type="ECO:0000313" key="1">
    <source>
        <dbReference type="EMBL" id="QJE02877.1"/>
    </source>
</evidence>
<gene>
    <name evidence="1" type="ORF">HH212_25130</name>
</gene>
<proteinExistence type="predicted"/>